<dbReference type="GO" id="GO:0046872">
    <property type="term" value="F:metal ion binding"/>
    <property type="evidence" value="ECO:0007669"/>
    <property type="project" value="UniProtKB-KW"/>
</dbReference>
<keyword evidence="5" id="KW-0406">Ion transport</keyword>
<keyword evidence="3" id="KW-0187">Copper transport</keyword>
<proteinExistence type="inferred from homology"/>
<reference evidence="13 14" key="1">
    <citation type="submission" date="2019-08" db="EMBL/GenBank/DDBJ databases">
        <authorList>
            <person name="Alioto T."/>
            <person name="Alioto T."/>
            <person name="Gomez Garrido J."/>
        </authorList>
    </citation>
    <scope>NUCLEOTIDE SEQUENCE [LARGE SCALE GENOMIC DNA]</scope>
</reference>
<evidence type="ECO:0000256" key="11">
    <source>
        <dbReference type="ARBA" id="ARBA00046351"/>
    </source>
</evidence>
<keyword evidence="4" id="KW-0186">Copper</keyword>
<evidence type="ECO:0000256" key="3">
    <source>
        <dbReference type="ARBA" id="ARBA00022796"/>
    </source>
</evidence>
<feature type="domain" description="HMA" evidence="12">
    <location>
        <begin position="6"/>
        <end position="73"/>
    </location>
</feature>
<organism evidence="13 14">
    <name type="scientific">Cinara cedri</name>
    <dbReference type="NCBI Taxonomy" id="506608"/>
    <lineage>
        <taxon>Eukaryota</taxon>
        <taxon>Metazoa</taxon>
        <taxon>Ecdysozoa</taxon>
        <taxon>Arthropoda</taxon>
        <taxon>Hexapoda</taxon>
        <taxon>Insecta</taxon>
        <taxon>Pterygota</taxon>
        <taxon>Neoptera</taxon>
        <taxon>Paraneoptera</taxon>
        <taxon>Hemiptera</taxon>
        <taxon>Sternorrhyncha</taxon>
        <taxon>Aphidomorpha</taxon>
        <taxon>Aphidoidea</taxon>
        <taxon>Aphididae</taxon>
        <taxon>Lachninae</taxon>
        <taxon>Cinara</taxon>
    </lineage>
</organism>
<dbReference type="PANTHER" id="PTHR46365">
    <property type="entry name" value="COPPER TRANSPORT PROTEIN ATOX1"/>
    <property type="match status" value="1"/>
</dbReference>
<evidence type="ECO:0000256" key="6">
    <source>
        <dbReference type="ARBA" id="ARBA00023186"/>
    </source>
</evidence>
<accession>A0A5E4N4W7</accession>
<keyword evidence="6" id="KW-0143">Chaperone</keyword>
<evidence type="ECO:0000256" key="4">
    <source>
        <dbReference type="ARBA" id="ARBA00023008"/>
    </source>
</evidence>
<evidence type="ECO:0000256" key="1">
    <source>
        <dbReference type="ARBA" id="ARBA00022448"/>
    </source>
</evidence>
<dbReference type="GO" id="GO:0016531">
    <property type="term" value="F:copper chaperone activity"/>
    <property type="evidence" value="ECO:0007669"/>
    <property type="project" value="TreeGrafter"/>
</dbReference>
<dbReference type="EMBL" id="CABPRJ010001451">
    <property type="protein sequence ID" value="VVC37636.1"/>
    <property type="molecule type" value="Genomic_DNA"/>
</dbReference>
<evidence type="ECO:0000256" key="8">
    <source>
        <dbReference type="ARBA" id="ARBA00038171"/>
    </source>
</evidence>
<evidence type="ECO:0000256" key="2">
    <source>
        <dbReference type="ARBA" id="ARBA00022723"/>
    </source>
</evidence>
<protein>
    <recommendedName>
        <fullName evidence="9">Copper transport protein ATOX1</fullName>
    </recommendedName>
    <alternativeName>
        <fullName evidence="10">Metal transport protein ATX1</fullName>
    </alternativeName>
</protein>
<keyword evidence="1" id="KW-0813">Transport</keyword>
<comment type="subunit">
    <text evidence="11">Homodimer. Interacts with ATP7B. Interacts with ATP7A. Interacts (via dimer form) with SLC31A1 (via C-terminal domain); this interaction improves ATOX1 stability and controls intracellular Cu(I) levels.</text>
</comment>
<dbReference type="GO" id="GO:0006825">
    <property type="term" value="P:copper ion transport"/>
    <property type="evidence" value="ECO:0007669"/>
    <property type="project" value="UniProtKB-KW"/>
</dbReference>
<evidence type="ECO:0000313" key="14">
    <source>
        <dbReference type="Proteomes" id="UP000325440"/>
    </source>
</evidence>
<dbReference type="PROSITE" id="PS50846">
    <property type="entry name" value="HMA_2"/>
    <property type="match status" value="1"/>
</dbReference>
<dbReference type="AlphaFoldDB" id="A0A5E4N4W7"/>
<dbReference type="Gene3D" id="3.30.70.100">
    <property type="match status" value="1"/>
</dbReference>
<evidence type="ECO:0000259" key="12">
    <source>
        <dbReference type="PROSITE" id="PS50846"/>
    </source>
</evidence>
<comment type="similarity">
    <text evidence="8">Belongs to the ATX1 family.</text>
</comment>
<evidence type="ECO:0000256" key="9">
    <source>
        <dbReference type="ARBA" id="ARBA00040962"/>
    </source>
</evidence>
<dbReference type="InterPro" id="IPR051881">
    <property type="entry name" value="Copper_transport_ATOX1-like"/>
</dbReference>
<evidence type="ECO:0000313" key="13">
    <source>
        <dbReference type="EMBL" id="VVC37636.1"/>
    </source>
</evidence>
<comment type="function">
    <text evidence="7">Binds and deliver cytosolic copper to the copper ATPase proteins. May be important in cellular antioxidant defense.</text>
</comment>
<dbReference type="CDD" id="cd00371">
    <property type="entry name" value="HMA"/>
    <property type="match status" value="1"/>
</dbReference>
<gene>
    <name evidence="13" type="ORF">CINCED_3A012211</name>
</gene>
<dbReference type="Proteomes" id="UP000325440">
    <property type="component" value="Unassembled WGS sequence"/>
</dbReference>
<evidence type="ECO:0000256" key="7">
    <source>
        <dbReference type="ARBA" id="ARBA00037651"/>
    </source>
</evidence>
<dbReference type="Pfam" id="PF00403">
    <property type="entry name" value="HMA"/>
    <property type="match status" value="1"/>
</dbReference>
<evidence type="ECO:0000256" key="10">
    <source>
        <dbReference type="ARBA" id="ARBA00043201"/>
    </source>
</evidence>
<name>A0A5E4N4W7_9HEMI</name>
<dbReference type="InterPro" id="IPR006121">
    <property type="entry name" value="HMA_dom"/>
</dbReference>
<dbReference type="GO" id="GO:0005829">
    <property type="term" value="C:cytosol"/>
    <property type="evidence" value="ECO:0007669"/>
    <property type="project" value="TreeGrafter"/>
</dbReference>
<dbReference type="PANTHER" id="PTHR46365:SF1">
    <property type="entry name" value="COPPER TRANSPORT PROTEIN ATOX1"/>
    <property type="match status" value="1"/>
</dbReference>
<evidence type="ECO:0000256" key="5">
    <source>
        <dbReference type="ARBA" id="ARBA00023065"/>
    </source>
</evidence>
<dbReference type="SUPFAM" id="SSF55008">
    <property type="entry name" value="HMA, heavy metal-associated domain"/>
    <property type="match status" value="1"/>
</dbReference>
<dbReference type="InterPro" id="IPR036163">
    <property type="entry name" value="HMA_dom_sf"/>
</dbReference>
<keyword evidence="2" id="KW-0479">Metal-binding</keyword>
<keyword evidence="14" id="KW-1185">Reference proteome</keyword>
<dbReference type="OrthoDB" id="689350at2759"/>
<sequence>MSLLESQTYIFDVDMNCNGCSKGIERVLEPLKGHGVEKYEVSFDKKLVRVTCSSPMSAEEVLTAIQKTGKVATLVNIEPMLSK</sequence>